<keyword evidence="5" id="KW-0539">Nucleus</keyword>
<dbReference type="GO" id="GO:0043124">
    <property type="term" value="P:negative regulation of canonical NF-kappaB signal transduction"/>
    <property type="evidence" value="ECO:0007669"/>
    <property type="project" value="InterPro"/>
</dbReference>
<keyword evidence="2" id="KW-0597">Phosphoprotein</keyword>
<keyword evidence="3" id="KW-0677">Repeat</keyword>
<evidence type="ECO:0000313" key="7">
    <source>
        <dbReference type="EMBL" id="TFK20763.1"/>
    </source>
</evidence>
<dbReference type="GO" id="GO:0005634">
    <property type="term" value="C:nucleus"/>
    <property type="evidence" value="ECO:0007669"/>
    <property type="project" value="UniProtKB-SubCell"/>
</dbReference>
<dbReference type="PANTHER" id="PTHR15263:SF1">
    <property type="entry name" value="NF-KAPPA-B INHIBITOR-LIKE PROTEIN 1"/>
    <property type="match status" value="1"/>
</dbReference>
<evidence type="ECO:0000256" key="1">
    <source>
        <dbReference type="ARBA" id="ARBA00004123"/>
    </source>
</evidence>
<proteinExistence type="predicted"/>
<comment type="subcellular location">
    <subcellularLocation>
        <location evidence="1">Nucleus</location>
    </subcellularLocation>
</comment>
<accession>A0A5C3KLF5</accession>
<evidence type="ECO:0000313" key="8">
    <source>
        <dbReference type="Proteomes" id="UP000307440"/>
    </source>
</evidence>
<organism evidence="7 8">
    <name type="scientific">Coprinopsis marcescibilis</name>
    <name type="common">Agaric fungus</name>
    <name type="synonym">Psathyrella marcescibilis</name>
    <dbReference type="NCBI Taxonomy" id="230819"/>
    <lineage>
        <taxon>Eukaryota</taxon>
        <taxon>Fungi</taxon>
        <taxon>Dikarya</taxon>
        <taxon>Basidiomycota</taxon>
        <taxon>Agaricomycotina</taxon>
        <taxon>Agaricomycetes</taxon>
        <taxon>Agaricomycetidae</taxon>
        <taxon>Agaricales</taxon>
        <taxon>Agaricineae</taxon>
        <taxon>Psathyrellaceae</taxon>
        <taxon>Coprinopsis</taxon>
    </lineage>
</organism>
<dbReference type="AlphaFoldDB" id="A0A5C3KLF5"/>
<evidence type="ECO:0008006" key="9">
    <source>
        <dbReference type="Google" id="ProtNLM"/>
    </source>
</evidence>
<dbReference type="STRING" id="230819.A0A5C3KLF5"/>
<gene>
    <name evidence="7" type="ORF">FA15DRAFT_673164</name>
</gene>
<dbReference type="OrthoDB" id="412109at2759"/>
<protein>
    <recommendedName>
        <fullName evidence="9">J domain-containing protein</fullName>
    </recommendedName>
</protein>
<dbReference type="PANTHER" id="PTHR15263">
    <property type="entry name" value="I-KAPPA-B-LIKE PROTEIN IKBL"/>
    <property type="match status" value="1"/>
</dbReference>
<evidence type="ECO:0000256" key="5">
    <source>
        <dbReference type="ARBA" id="ARBA00023242"/>
    </source>
</evidence>
<dbReference type="EMBL" id="ML210288">
    <property type="protein sequence ID" value="TFK20763.1"/>
    <property type="molecule type" value="Genomic_DNA"/>
</dbReference>
<evidence type="ECO:0000256" key="6">
    <source>
        <dbReference type="SAM" id="MobiDB-lite"/>
    </source>
</evidence>
<keyword evidence="4" id="KW-0040">ANK repeat</keyword>
<keyword evidence="8" id="KW-1185">Reference proteome</keyword>
<feature type="region of interest" description="Disordered" evidence="6">
    <location>
        <begin position="169"/>
        <end position="188"/>
    </location>
</feature>
<evidence type="ECO:0000256" key="2">
    <source>
        <dbReference type="ARBA" id="ARBA00022553"/>
    </source>
</evidence>
<reference evidence="7 8" key="1">
    <citation type="journal article" date="2019" name="Nat. Ecol. Evol.">
        <title>Megaphylogeny resolves global patterns of mushroom evolution.</title>
        <authorList>
            <person name="Varga T."/>
            <person name="Krizsan K."/>
            <person name="Foldi C."/>
            <person name="Dima B."/>
            <person name="Sanchez-Garcia M."/>
            <person name="Sanchez-Ramirez S."/>
            <person name="Szollosi G.J."/>
            <person name="Szarkandi J.G."/>
            <person name="Papp V."/>
            <person name="Albert L."/>
            <person name="Andreopoulos W."/>
            <person name="Angelini C."/>
            <person name="Antonin V."/>
            <person name="Barry K.W."/>
            <person name="Bougher N.L."/>
            <person name="Buchanan P."/>
            <person name="Buyck B."/>
            <person name="Bense V."/>
            <person name="Catcheside P."/>
            <person name="Chovatia M."/>
            <person name="Cooper J."/>
            <person name="Damon W."/>
            <person name="Desjardin D."/>
            <person name="Finy P."/>
            <person name="Geml J."/>
            <person name="Haridas S."/>
            <person name="Hughes K."/>
            <person name="Justo A."/>
            <person name="Karasinski D."/>
            <person name="Kautmanova I."/>
            <person name="Kiss B."/>
            <person name="Kocsube S."/>
            <person name="Kotiranta H."/>
            <person name="LaButti K.M."/>
            <person name="Lechner B.E."/>
            <person name="Liimatainen K."/>
            <person name="Lipzen A."/>
            <person name="Lukacs Z."/>
            <person name="Mihaltcheva S."/>
            <person name="Morgado L.N."/>
            <person name="Niskanen T."/>
            <person name="Noordeloos M.E."/>
            <person name="Ohm R.A."/>
            <person name="Ortiz-Santana B."/>
            <person name="Ovrebo C."/>
            <person name="Racz N."/>
            <person name="Riley R."/>
            <person name="Savchenko A."/>
            <person name="Shiryaev A."/>
            <person name="Soop K."/>
            <person name="Spirin V."/>
            <person name="Szebenyi C."/>
            <person name="Tomsovsky M."/>
            <person name="Tulloss R.E."/>
            <person name="Uehling J."/>
            <person name="Grigoriev I.V."/>
            <person name="Vagvolgyi C."/>
            <person name="Papp T."/>
            <person name="Martin F.M."/>
            <person name="Miettinen O."/>
            <person name="Hibbett D.S."/>
            <person name="Nagy L.G."/>
        </authorList>
    </citation>
    <scope>NUCLEOTIDE SEQUENCE [LARGE SCALE GENOMIC DNA]</scope>
    <source>
        <strain evidence="7 8">CBS 121175</strain>
    </source>
</reference>
<evidence type="ECO:0000256" key="4">
    <source>
        <dbReference type="ARBA" id="ARBA00023043"/>
    </source>
</evidence>
<feature type="region of interest" description="Disordered" evidence="6">
    <location>
        <begin position="1"/>
        <end position="43"/>
    </location>
</feature>
<evidence type="ECO:0000256" key="3">
    <source>
        <dbReference type="ARBA" id="ARBA00022737"/>
    </source>
</evidence>
<dbReference type="Proteomes" id="UP000307440">
    <property type="component" value="Unassembled WGS sequence"/>
</dbReference>
<name>A0A5C3KLF5_COPMA</name>
<dbReference type="InterPro" id="IPR038753">
    <property type="entry name" value="NFKBIL1"/>
</dbReference>
<sequence length="312" mass="37056">MQSPPILHANHSHHRSNSYTGATAASMRRKPTPGRAYEERAPIGPWEQMSQTYTWVAEQDVLHRKPTRRVTTEDWVLKQQLYIPDEDNLLAAPRRYTPGRASSIRRDPPVRRKTWEEVIYRYEVDAERWMRHEAEVRRLAEERQRARSRIQEELRVIDERLRQRRVDERRAAEEARAHSLAASRERDRREHRRLEKAVAEGWQRYEARWSELASSTEPLDFDNMPWPLTFPPTRVQDITPAGISTFLLSPSHSESSSNKDRIRSAQLRWHPDRFRRLQSRIEEKDKAVVEEGVGIVARCLNDMMEREKRRQS</sequence>